<evidence type="ECO:0000256" key="1">
    <source>
        <dbReference type="SAM" id="SignalP"/>
    </source>
</evidence>
<evidence type="ECO:0000313" key="3">
    <source>
        <dbReference type="Proteomes" id="UP000887540"/>
    </source>
</evidence>
<dbReference type="AlphaFoldDB" id="A0A914ED04"/>
<reference evidence="4" key="1">
    <citation type="submission" date="2022-11" db="UniProtKB">
        <authorList>
            <consortium name="WormBaseParasite"/>
        </authorList>
    </citation>
    <scope>IDENTIFICATION</scope>
</reference>
<protein>
    <submittedName>
        <fullName evidence="4">VWFA domain-containing protein</fullName>
    </submittedName>
</protein>
<feature type="chain" id="PRO_5037087678" evidence="1">
    <location>
        <begin position="16"/>
        <end position="345"/>
    </location>
</feature>
<dbReference type="PROSITE" id="PS50234">
    <property type="entry name" value="VWFA"/>
    <property type="match status" value="1"/>
</dbReference>
<dbReference type="InterPro" id="IPR036465">
    <property type="entry name" value="vWFA_dom_sf"/>
</dbReference>
<dbReference type="Pfam" id="PF00092">
    <property type="entry name" value="VWA"/>
    <property type="match status" value="1"/>
</dbReference>
<sequence length="345" mass="38490">MLLLTLLGFVVLTSGNVLRNHKFGDILIGSNDFATPCSTNISNTWVNIFLMIDVSTSMGTANLRQLALSLSSEFTQLSIATNSCQPHTNQIAVITYSDTANIVANLTQIQSHQDLANTLLSLKISNSSSAFGIAKALNLSVEVWNDFDFNDFCPTDRVNVFVFVGASVNNVDVTFVENLPFIVNHQSVITINANPKDAVLTQVFNYISSPSFNLSMADKNVYKDFTWALTQANCDCSSFEQLTAFNTTANKWQKYADCFQLYSFTGYHDPANSICFEMGRSTDATITSTVKENFVRQMVKDWSNEIPIWFIGLHRNAQKKWVWTDYDGSEVPVGFSSLFSQFQFS</sequence>
<evidence type="ECO:0000259" key="2">
    <source>
        <dbReference type="PROSITE" id="PS50234"/>
    </source>
</evidence>
<dbReference type="SUPFAM" id="SSF53300">
    <property type="entry name" value="vWA-like"/>
    <property type="match status" value="1"/>
</dbReference>
<dbReference type="PANTHER" id="PTHR31024:SF3">
    <property type="entry name" value="C-TYPE LECTIN-RELATED"/>
    <property type="match status" value="1"/>
</dbReference>
<dbReference type="Proteomes" id="UP000887540">
    <property type="component" value="Unplaced"/>
</dbReference>
<evidence type="ECO:0000313" key="4">
    <source>
        <dbReference type="WBParaSite" id="ACRNAN_scaffold7360.g20933.t1"/>
    </source>
</evidence>
<dbReference type="WBParaSite" id="ACRNAN_scaffold7360.g20933.t1">
    <property type="protein sequence ID" value="ACRNAN_scaffold7360.g20933.t1"/>
    <property type="gene ID" value="ACRNAN_scaffold7360.g20933"/>
</dbReference>
<name>A0A914ED04_9BILA</name>
<dbReference type="Gene3D" id="3.40.50.410">
    <property type="entry name" value="von Willebrand factor, type A domain"/>
    <property type="match status" value="1"/>
</dbReference>
<keyword evidence="3" id="KW-1185">Reference proteome</keyword>
<dbReference type="SUPFAM" id="SSF56436">
    <property type="entry name" value="C-type lectin-like"/>
    <property type="match status" value="1"/>
</dbReference>
<feature type="domain" description="VWFA" evidence="2">
    <location>
        <begin position="47"/>
        <end position="242"/>
    </location>
</feature>
<proteinExistence type="predicted"/>
<dbReference type="InterPro" id="IPR016187">
    <property type="entry name" value="CTDL_fold"/>
</dbReference>
<dbReference type="Gene3D" id="3.10.100.10">
    <property type="entry name" value="Mannose-Binding Protein A, subunit A"/>
    <property type="match status" value="1"/>
</dbReference>
<dbReference type="InterPro" id="IPR002035">
    <property type="entry name" value="VWF_A"/>
</dbReference>
<dbReference type="PANTHER" id="PTHR31024">
    <property type="entry name" value="C-TYPE LECTIN"/>
    <property type="match status" value="1"/>
</dbReference>
<accession>A0A914ED04</accession>
<dbReference type="InterPro" id="IPR016186">
    <property type="entry name" value="C-type_lectin-like/link_sf"/>
</dbReference>
<organism evidence="3 4">
    <name type="scientific">Acrobeloides nanus</name>
    <dbReference type="NCBI Taxonomy" id="290746"/>
    <lineage>
        <taxon>Eukaryota</taxon>
        <taxon>Metazoa</taxon>
        <taxon>Ecdysozoa</taxon>
        <taxon>Nematoda</taxon>
        <taxon>Chromadorea</taxon>
        <taxon>Rhabditida</taxon>
        <taxon>Tylenchina</taxon>
        <taxon>Cephalobomorpha</taxon>
        <taxon>Cephaloboidea</taxon>
        <taxon>Cephalobidae</taxon>
        <taxon>Acrobeloides</taxon>
    </lineage>
</organism>
<feature type="signal peptide" evidence="1">
    <location>
        <begin position="1"/>
        <end position="15"/>
    </location>
</feature>
<keyword evidence="1" id="KW-0732">Signal</keyword>